<proteinExistence type="predicted"/>
<dbReference type="InterPro" id="IPR011009">
    <property type="entry name" value="Kinase-like_dom_sf"/>
</dbReference>
<accession>A0A9Q8WLM5</accession>
<evidence type="ECO:0000313" key="2">
    <source>
        <dbReference type="EMBL" id="UQC87831.1"/>
    </source>
</evidence>
<dbReference type="Proteomes" id="UP000830671">
    <property type="component" value="Chromosome 7"/>
</dbReference>
<sequence>MVTTEPGEGEVYVNSVFVRFYAVHYVNCEVMRSSDTNLALYLARIIYHCSQFLELKILFLDPCTHKSDDRDTYQMLGANFLFTSSFLDWLGQISKINMEVVCSLHKSFSQKIVLCKSRWRQAAYCIPIYLVLTHLKANNQAYLILGWPRQSRGIERRTWRYELIKTGNAHVVLGEVRCTGPRSSPAEPCAMDYSSRATVALRIPIQFSASERVVTMAHSPNLVEAARDVIQQSLHLTSQRDLQDYSRWFIPRGQLFTVLSRERVKEFLQILLDPGVYTEPLVDKIATFISPKKEACECGESCCTGLRIMFSAFLSMAREDLIISCWRASPSLCDSLWPINAADARTAHHSAIQEILRPLHLEEKDLVFQEQWPMRSPYFTKMFPSGHEYHQRLPNDVSLPWTELEVREKWNRRQRTFVRRIKIHQDHHALGMPGDSFALKAFEKGRNLKFAAERFRSEIASNQKVTHPNVVAFLTAFEHRDAFYIVLPWAQGGNLRQFWDEYSLVGAQEGISSFAPRYSMDWMADQCYNLADAIATIHGHRSELGGFALQPQLHQDIKPENVVCFADFIGGRPLCILKIIDFGLALPVVDGYVRRNSVVQIKTYRPPEEAFPHSMIGTSWDVWCLGCLYLEFAIWALNGSVGIDDFQAERLKQVHDAYDDDEFPPVLEDTFFSMRRVKDISDRMKTTSTTFEGAKMVPVLKESVTIKIESLLNDSMCTQFLAALLEFMESNMLVADSGNRATSAEARDLLARWRVTEQ</sequence>
<dbReference type="Gene3D" id="1.10.510.10">
    <property type="entry name" value="Transferase(Phosphotransferase) domain 1"/>
    <property type="match status" value="1"/>
</dbReference>
<dbReference type="KEGG" id="clup:CLUP02_13352"/>
<dbReference type="SUPFAM" id="SSF56112">
    <property type="entry name" value="Protein kinase-like (PK-like)"/>
    <property type="match status" value="1"/>
</dbReference>
<dbReference type="AlphaFoldDB" id="A0A9Q8WLM5"/>
<dbReference type="CDD" id="cd00180">
    <property type="entry name" value="PKc"/>
    <property type="match status" value="1"/>
</dbReference>
<dbReference type="Gene3D" id="3.30.200.20">
    <property type="entry name" value="Phosphorylase Kinase, domain 1"/>
    <property type="match status" value="1"/>
</dbReference>
<dbReference type="GO" id="GO:0004674">
    <property type="term" value="F:protein serine/threonine kinase activity"/>
    <property type="evidence" value="ECO:0007669"/>
    <property type="project" value="TreeGrafter"/>
</dbReference>
<dbReference type="GeneID" id="73347301"/>
<evidence type="ECO:0000313" key="3">
    <source>
        <dbReference type="Proteomes" id="UP000830671"/>
    </source>
</evidence>
<dbReference type="Pfam" id="PF00069">
    <property type="entry name" value="Pkinase"/>
    <property type="match status" value="1"/>
</dbReference>
<reference evidence="2" key="1">
    <citation type="journal article" date="2021" name="Mol. Plant Microbe Interact.">
        <title>Complete Genome Sequence of the Plant-Pathogenic Fungus Colletotrichum lupini.</title>
        <authorList>
            <person name="Baroncelli R."/>
            <person name="Pensec F."/>
            <person name="Da Lio D."/>
            <person name="Boufleur T."/>
            <person name="Vicente I."/>
            <person name="Sarrocco S."/>
            <person name="Picot A."/>
            <person name="Baraldi E."/>
            <person name="Sukno S."/>
            <person name="Thon M."/>
            <person name="Le Floch G."/>
        </authorList>
    </citation>
    <scope>NUCLEOTIDE SEQUENCE</scope>
    <source>
        <strain evidence="2">IMI 504893</strain>
    </source>
</reference>
<dbReference type="GO" id="GO:0005524">
    <property type="term" value="F:ATP binding"/>
    <property type="evidence" value="ECO:0007669"/>
    <property type="project" value="InterPro"/>
</dbReference>
<keyword evidence="2" id="KW-0808">Transferase</keyword>
<name>A0A9Q8WLM5_9PEZI</name>
<gene>
    <name evidence="2" type="ORF">CLUP02_13352</name>
</gene>
<dbReference type="PANTHER" id="PTHR24359:SF37">
    <property type="entry name" value="PROTEIN KINASE DOMAIN-CONTAINING PROTEIN"/>
    <property type="match status" value="1"/>
</dbReference>
<keyword evidence="3" id="KW-1185">Reference proteome</keyword>
<dbReference type="RefSeq" id="XP_049149437.1">
    <property type="nucleotide sequence ID" value="XM_049292291.1"/>
</dbReference>
<organism evidence="2 3">
    <name type="scientific">Colletotrichum lupini</name>
    <dbReference type="NCBI Taxonomy" id="145971"/>
    <lineage>
        <taxon>Eukaryota</taxon>
        <taxon>Fungi</taxon>
        <taxon>Dikarya</taxon>
        <taxon>Ascomycota</taxon>
        <taxon>Pezizomycotina</taxon>
        <taxon>Sordariomycetes</taxon>
        <taxon>Hypocreomycetidae</taxon>
        <taxon>Glomerellales</taxon>
        <taxon>Glomerellaceae</taxon>
        <taxon>Colletotrichum</taxon>
        <taxon>Colletotrichum acutatum species complex</taxon>
    </lineage>
</organism>
<evidence type="ECO:0000259" key="1">
    <source>
        <dbReference type="PROSITE" id="PS50011"/>
    </source>
</evidence>
<dbReference type="InterPro" id="IPR000719">
    <property type="entry name" value="Prot_kinase_dom"/>
</dbReference>
<dbReference type="PROSITE" id="PS50011">
    <property type="entry name" value="PROTEIN_KINASE_DOM"/>
    <property type="match status" value="1"/>
</dbReference>
<protein>
    <submittedName>
        <fullName evidence="2">Protein kinase domain-containing protein</fullName>
    </submittedName>
</protein>
<keyword evidence="2" id="KW-0418">Kinase</keyword>
<dbReference type="PANTHER" id="PTHR24359">
    <property type="entry name" value="SERINE/THREONINE-PROTEIN KINASE SBK1"/>
    <property type="match status" value="1"/>
</dbReference>
<feature type="domain" description="Protein kinase" evidence="1">
    <location>
        <begin position="404"/>
        <end position="750"/>
    </location>
</feature>
<dbReference type="SMART" id="SM00220">
    <property type="entry name" value="S_TKc"/>
    <property type="match status" value="1"/>
</dbReference>
<dbReference type="EMBL" id="CP019479">
    <property type="protein sequence ID" value="UQC87831.1"/>
    <property type="molecule type" value="Genomic_DNA"/>
</dbReference>